<evidence type="ECO:0000313" key="7">
    <source>
        <dbReference type="Proteomes" id="UP001249851"/>
    </source>
</evidence>
<dbReference type="SMART" id="SM00360">
    <property type="entry name" value="RRM"/>
    <property type="match status" value="4"/>
</dbReference>
<feature type="domain" description="RRM" evidence="5">
    <location>
        <begin position="376"/>
        <end position="455"/>
    </location>
</feature>
<dbReference type="Proteomes" id="UP001249851">
    <property type="component" value="Unassembled WGS sequence"/>
</dbReference>
<dbReference type="AlphaFoldDB" id="A0AAD9QT20"/>
<accession>A0AAD9QT20</accession>
<feature type="domain" description="RRM" evidence="5">
    <location>
        <begin position="104"/>
        <end position="189"/>
    </location>
</feature>
<gene>
    <name evidence="6" type="ORF">P5673_008611</name>
</gene>
<dbReference type="InterPro" id="IPR000504">
    <property type="entry name" value="RRM_dom"/>
</dbReference>
<dbReference type="Pfam" id="PF00076">
    <property type="entry name" value="RRM_1"/>
    <property type="match status" value="3"/>
</dbReference>
<feature type="domain" description="RRM" evidence="5">
    <location>
        <begin position="287"/>
        <end position="369"/>
    </location>
</feature>
<evidence type="ECO:0000259" key="5">
    <source>
        <dbReference type="PROSITE" id="PS50102"/>
    </source>
</evidence>
<dbReference type="InterPro" id="IPR035979">
    <property type="entry name" value="RBD_domain_sf"/>
</dbReference>
<feature type="region of interest" description="Disordered" evidence="4">
    <location>
        <begin position="187"/>
        <end position="223"/>
    </location>
</feature>
<dbReference type="SUPFAM" id="SSF54928">
    <property type="entry name" value="RNA-binding domain, RBD"/>
    <property type="match status" value="4"/>
</dbReference>
<evidence type="ECO:0000256" key="3">
    <source>
        <dbReference type="PROSITE-ProRule" id="PRU00176"/>
    </source>
</evidence>
<dbReference type="Gene3D" id="3.30.70.330">
    <property type="match status" value="4"/>
</dbReference>
<keyword evidence="2 3" id="KW-0694">RNA-binding</keyword>
<feature type="compositionally biased region" description="Gly residues" evidence="4">
    <location>
        <begin position="564"/>
        <end position="576"/>
    </location>
</feature>
<reference evidence="6" key="2">
    <citation type="journal article" date="2023" name="Science">
        <title>Genomic signatures of disease resistance in endangered staghorn corals.</title>
        <authorList>
            <person name="Vollmer S.V."/>
            <person name="Selwyn J.D."/>
            <person name="Despard B.A."/>
            <person name="Roesel C.L."/>
        </authorList>
    </citation>
    <scope>NUCLEOTIDE SEQUENCE</scope>
    <source>
        <strain evidence="6">K2</strain>
    </source>
</reference>
<dbReference type="GO" id="GO:0006417">
    <property type="term" value="P:regulation of translation"/>
    <property type="evidence" value="ECO:0007669"/>
    <property type="project" value="TreeGrafter"/>
</dbReference>
<dbReference type="PANTHER" id="PTHR48032:SF6">
    <property type="entry name" value="RNA-BINDING (RRM_RBD_RNP MOTIFS) FAMILY PROTEIN"/>
    <property type="match status" value="1"/>
</dbReference>
<keyword evidence="1" id="KW-0677">Repeat</keyword>
<evidence type="ECO:0000313" key="6">
    <source>
        <dbReference type="EMBL" id="KAK2566858.1"/>
    </source>
</evidence>
<dbReference type="GO" id="GO:0003729">
    <property type="term" value="F:mRNA binding"/>
    <property type="evidence" value="ECO:0007669"/>
    <property type="project" value="TreeGrafter"/>
</dbReference>
<dbReference type="EMBL" id="JARQWQ010000015">
    <property type="protein sequence ID" value="KAK2566858.1"/>
    <property type="molecule type" value="Genomic_DNA"/>
</dbReference>
<sequence length="576" mass="61755">MANEANQDDRLKKLFVGGLKRDTSDDTLKEYFGSYGEMTDCVVIRDNLKQSRGFGYVTYADKESVIQVLIDKKEKPHSIDGKEVEVKRAIPRDDSSPTSHLKTKKIFIGGLADEATAEDVKNTLAEQVRQNFPTSVDLIMRKNEDGSTSTKHRGFCFVEFEDEDLVDELCCIKKVTIAGKAVEIKKAEPKDKAEKGGGRGGGRGGRGGMGGRGGRGGGGGGGNQYGGYQSSTYDQYYSGGGSYGGYGQGDGYGYDSYGYGTMGAYAQAPTSYGPQQGYGWEENPDLRKIYVAKLKLESTNDSVTKYFSSFGTVMEAKVVKDNEDKSRGFAFVTMSDQAVVDTILEHRPHTIDGQTVFLRRAIPKDDPNPLANLKTKKLFIGGLNEEATEDDIKGVLAIFTRHPPEQVKLMRDKNTNKFKGYAFAIFHSEDIVDKLFIIRNATIKNKKVELKKAEEMGGPGGRGGGGGRGRGGSGYRGGRGGGVPRGGAGGVSAGGGYSHTAYSGAYEGYDYSGGDGYSYSGYGNGYEGYGSYAGYGGGYGSYYPMGEYSSEASGYGPNRRGGGRGRGGGGGGYRPY</sequence>
<feature type="compositionally biased region" description="Gly residues" evidence="4">
    <location>
        <begin position="198"/>
        <end position="223"/>
    </location>
</feature>
<evidence type="ECO:0000256" key="2">
    <source>
        <dbReference type="ARBA" id="ARBA00022884"/>
    </source>
</evidence>
<feature type="compositionally biased region" description="Basic and acidic residues" evidence="4">
    <location>
        <begin position="187"/>
        <end position="197"/>
    </location>
</feature>
<dbReference type="FunFam" id="3.30.70.330:FF:000040">
    <property type="entry name" value="Heterogeneous nuclear ribonucleoprotein A2/B1"/>
    <property type="match status" value="1"/>
</dbReference>
<evidence type="ECO:0000256" key="4">
    <source>
        <dbReference type="SAM" id="MobiDB-lite"/>
    </source>
</evidence>
<feature type="region of interest" description="Disordered" evidence="4">
    <location>
        <begin position="454"/>
        <end position="483"/>
    </location>
</feature>
<feature type="domain" description="RRM" evidence="5">
    <location>
        <begin position="12"/>
        <end position="91"/>
    </location>
</feature>
<reference evidence="6" key="1">
    <citation type="journal article" date="2023" name="G3 (Bethesda)">
        <title>Whole genome assembly and annotation of the endangered Caribbean coral Acropora cervicornis.</title>
        <authorList>
            <person name="Selwyn J.D."/>
            <person name="Vollmer S.V."/>
        </authorList>
    </citation>
    <scope>NUCLEOTIDE SEQUENCE</scope>
    <source>
        <strain evidence="6">K2</strain>
    </source>
</reference>
<organism evidence="6 7">
    <name type="scientific">Acropora cervicornis</name>
    <name type="common">Staghorn coral</name>
    <dbReference type="NCBI Taxonomy" id="6130"/>
    <lineage>
        <taxon>Eukaryota</taxon>
        <taxon>Metazoa</taxon>
        <taxon>Cnidaria</taxon>
        <taxon>Anthozoa</taxon>
        <taxon>Hexacorallia</taxon>
        <taxon>Scleractinia</taxon>
        <taxon>Astrocoeniina</taxon>
        <taxon>Acroporidae</taxon>
        <taxon>Acropora</taxon>
    </lineage>
</organism>
<comment type="caution">
    <text evidence="6">The sequence shown here is derived from an EMBL/GenBank/DDBJ whole genome shotgun (WGS) entry which is preliminary data.</text>
</comment>
<proteinExistence type="predicted"/>
<keyword evidence="7" id="KW-1185">Reference proteome</keyword>
<name>A0AAD9QT20_ACRCE</name>
<protein>
    <submittedName>
        <fullName evidence="6">RNA-binding protein Musashi-like protein 2</fullName>
    </submittedName>
</protein>
<dbReference type="PROSITE" id="PS50102">
    <property type="entry name" value="RRM"/>
    <property type="match status" value="4"/>
</dbReference>
<dbReference type="PANTHER" id="PTHR48032">
    <property type="entry name" value="RNA-BINDING PROTEIN MUSASHI HOMOLOG RBP6"/>
    <property type="match status" value="1"/>
</dbReference>
<evidence type="ECO:0000256" key="1">
    <source>
        <dbReference type="ARBA" id="ARBA00022737"/>
    </source>
</evidence>
<feature type="compositionally biased region" description="Gly residues" evidence="4">
    <location>
        <begin position="457"/>
        <end position="483"/>
    </location>
</feature>
<feature type="region of interest" description="Disordered" evidence="4">
    <location>
        <begin position="553"/>
        <end position="576"/>
    </location>
</feature>
<dbReference type="InterPro" id="IPR012677">
    <property type="entry name" value="Nucleotide-bd_a/b_plait_sf"/>
</dbReference>